<dbReference type="Gene3D" id="3.20.20.140">
    <property type="entry name" value="Metal-dependent hydrolases"/>
    <property type="match status" value="1"/>
</dbReference>
<name>A0A6A6W613_9PEZI</name>
<dbReference type="CDD" id="cd01300">
    <property type="entry name" value="YtcJ_like"/>
    <property type="match status" value="1"/>
</dbReference>
<evidence type="ECO:0000313" key="3">
    <source>
        <dbReference type="Proteomes" id="UP000799437"/>
    </source>
</evidence>
<dbReference type="Proteomes" id="UP000799437">
    <property type="component" value="Unassembled WGS sequence"/>
</dbReference>
<dbReference type="PANTHER" id="PTHR22642:SF20">
    <property type="entry name" value="AMIDOHYDROLASE 3 DOMAIN-CONTAINING PROTEIN"/>
    <property type="match status" value="1"/>
</dbReference>
<dbReference type="Gene3D" id="3.10.310.70">
    <property type="match status" value="1"/>
</dbReference>
<dbReference type="RefSeq" id="XP_033598952.1">
    <property type="nucleotide sequence ID" value="XM_033749859.1"/>
</dbReference>
<dbReference type="Pfam" id="PF07969">
    <property type="entry name" value="Amidohydro_3"/>
    <property type="match status" value="1"/>
</dbReference>
<dbReference type="OrthoDB" id="3501663at2759"/>
<reference evidence="2" key="1">
    <citation type="journal article" date="2020" name="Stud. Mycol.">
        <title>101 Dothideomycetes genomes: a test case for predicting lifestyles and emergence of pathogens.</title>
        <authorList>
            <person name="Haridas S."/>
            <person name="Albert R."/>
            <person name="Binder M."/>
            <person name="Bloem J."/>
            <person name="Labutti K."/>
            <person name="Salamov A."/>
            <person name="Andreopoulos B."/>
            <person name="Baker S."/>
            <person name="Barry K."/>
            <person name="Bills G."/>
            <person name="Bluhm B."/>
            <person name="Cannon C."/>
            <person name="Castanera R."/>
            <person name="Culley D."/>
            <person name="Daum C."/>
            <person name="Ezra D."/>
            <person name="Gonzalez J."/>
            <person name="Henrissat B."/>
            <person name="Kuo A."/>
            <person name="Liang C."/>
            <person name="Lipzen A."/>
            <person name="Lutzoni F."/>
            <person name="Magnuson J."/>
            <person name="Mondo S."/>
            <person name="Nolan M."/>
            <person name="Ohm R."/>
            <person name="Pangilinan J."/>
            <person name="Park H.-J."/>
            <person name="Ramirez L."/>
            <person name="Alfaro M."/>
            <person name="Sun H."/>
            <person name="Tritt A."/>
            <person name="Yoshinaga Y."/>
            <person name="Zwiers L.-H."/>
            <person name="Turgeon B."/>
            <person name="Goodwin S."/>
            <person name="Spatafora J."/>
            <person name="Crous P."/>
            <person name="Grigoriev I."/>
        </authorList>
    </citation>
    <scope>NUCLEOTIDE SEQUENCE</scope>
    <source>
        <strain evidence="2">CBS 121739</strain>
    </source>
</reference>
<dbReference type="SUPFAM" id="SSF51338">
    <property type="entry name" value="Composite domain of metallo-dependent hydrolases"/>
    <property type="match status" value="1"/>
</dbReference>
<sequence>MASVFHNGRIVTFEGEGSNLVEKFVDCMIIKDGIITYIGEYAMVPQSDLSSAASITDLAQKTVVPGFIDGHMHLLMLGQSLTKLDLLHCNSLEDIRATIKAYAISHPDEPRIMCKSWLPSMTNDLAHKNMLDDIDPRPIFIDSNGLHSTWCNTAALAELDIKDMPDPPGGTIHRDEKGELIGLLSEAANINLVWPYLSRVSSMPKKVAALRSALRAYAATGYTGLVEMAMDDAAWEALQALRAEEEIPMRISAYWLILPKPTEAEDLAQVDHAIEMARRFSKTTSPNCRIIGIKCITDGTVDTCTAALSETYGQMTSLTDPLWPEEKLIPVVKRAAAANMQIALHAIGDKAVTTAINVLRDHASTPGPDAAPPRHRIEHLELTTPEDAARLGLHGITSSIQPVHADPSILRAWPALIGPTRLTRAFAYAEFAAGGSVLSIGSDSPTAPFDPLANMYVATTRKTARAGELAKPEAERAAPVNEGFRLGLAVGWKADFCVVDLEWSGERLLEGRLWETWFEGRRVWRREGGV</sequence>
<gene>
    <name evidence="2" type="ORF">EJ05DRAFT_66273</name>
</gene>
<dbReference type="InterPro" id="IPR032466">
    <property type="entry name" value="Metal_Hydrolase"/>
</dbReference>
<dbReference type="InterPro" id="IPR013108">
    <property type="entry name" value="Amidohydro_3"/>
</dbReference>
<protein>
    <submittedName>
        <fullName evidence="2">Amidohydrolase 3</fullName>
    </submittedName>
</protein>
<keyword evidence="2" id="KW-0378">Hydrolase</keyword>
<accession>A0A6A6W613</accession>
<dbReference type="PANTHER" id="PTHR22642">
    <property type="entry name" value="IMIDAZOLONEPROPIONASE"/>
    <property type="match status" value="1"/>
</dbReference>
<dbReference type="InterPro" id="IPR033932">
    <property type="entry name" value="YtcJ-like"/>
</dbReference>
<keyword evidence="3" id="KW-1185">Reference proteome</keyword>
<dbReference type="InterPro" id="IPR011059">
    <property type="entry name" value="Metal-dep_hydrolase_composite"/>
</dbReference>
<dbReference type="AlphaFoldDB" id="A0A6A6W613"/>
<dbReference type="GO" id="GO:0016810">
    <property type="term" value="F:hydrolase activity, acting on carbon-nitrogen (but not peptide) bonds"/>
    <property type="evidence" value="ECO:0007669"/>
    <property type="project" value="InterPro"/>
</dbReference>
<evidence type="ECO:0000259" key="1">
    <source>
        <dbReference type="Pfam" id="PF07969"/>
    </source>
</evidence>
<proteinExistence type="predicted"/>
<dbReference type="Gene3D" id="2.30.40.10">
    <property type="entry name" value="Urease, subunit C, domain 1"/>
    <property type="match status" value="1"/>
</dbReference>
<feature type="domain" description="Amidohydrolase 3" evidence="1">
    <location>
        <begin position="56"/>
        <end position="523"/>
    </location>
</feature>
<dbReference type="SUPFAM" id="SSF51556">
    <property type="entry name" value="Metallo-dependent hydrolases"/>
    <property type="match status" value="1"/>
</dbReference>
<organism evidence="2 3">
    <name type="scientific">Pseudovirgaria hyperparasitica</name>
    <dbReference type="NCBI Taxonomy" id="470096"/>
    <lineage>
        <taxon>Eukaryota</taxon>
        <taxon>Fungi</taxon>
        <taxon>Dikarya</taxon>
        <taxon>Ascomycota</taxon>
        <taxon>Pezizomycotina</taxon>
        <taxon>Dothideomycetes</taxon>
        <taxon>Dothideomycetes incertae sedis</taxon>
        <taxon>Acrospermales</taxon>
        <taxon>Acrospermaceae</taxon>
        <taxon>Pseudovirgaria</taxon>
    </lineage>
</organism>
<dbReference type="GeneID" id="54490913"/>
<dbReference type="EMBL" id="ML996575">
    <property type="protein sequence ID" value="KAF2756501.1"/>
    <property type="molecule type" value="Genomic_DNA"/>
</dbReference>
<evidence type="ECO:0000313" key="2">
    <source>
        <dbReference type="EMBL" id="KAF2756501.1"/>
    </source>
</evidence>